<sequence length="141" mass="16122">MYIFLQIPLMNHRKDMQGFSGLHFTLHPLFICFSLFWLLVPPSFSLLLGKGPSISLFVGCPPSQDALRVAHNNQYNYNTIKMGQGSAFVCSFKPFSIRRGADNSMLLPLKSVLLFESKTEDTIVWHCYFKSAGNKELRERE</sequence>
<accession>A0ACB8EF70</accession>
<dbReference type="Proteomes" id="UP000827872">
    <property type="component" value="Linkage Group LG03"/>
</dbReference>
<proteinExistence type="predicted"/>
<name>A0ACB8EF70_9SAUR</name>
<gene>
    <name evidence="1" type="ORF">K3G42_003507</name>
</gene>
<comment type="caution">
    <text evidence="1">The sequence shown here is derived from an EMBL/GenBank/DDBJ whole genome shotgun (WGS) entry which is preliminary data.</text>
</comment>
<evidence type="ECO:0000313" key="1">
    <source>
        <dbReference type="EMBL" id="KAH7991244.1"/>
    </source>
</evidence>
<dbReference type="EMBL" id="CM037616">
    <property type="protein sequence ID" value="KAH7991244.1"/>
    <property type="molecule type" value="Genomic_DNA"/>
</dbReference>
<keyword evidence="2" id="KW-1185">Reference proteome</keyword>
<reference evidence="1" key="1">
    <citation type="submission" date="2021-08" db="EMBL/GenBank/DDBJ databases">
        <title>The first chromosome-level gecko genome reveals the dynamic sex chromosomes of Neotropical dwarf geckos (Sphaerodactylidae: Sphaerodactylus).</title>
        <authorList>
            <person name="Pinto B.J."/>
            <person name="Keating S.E."/>
            <person name="Gamble T."/>
        </authorList>
    </citation>
    <scope>NUCLEOTIDE SEQUENCE</scope>
    <source>
        <strain evidence="1">TG3544</strain>
    </source>
</reference>
<protein>
    <submittedName>
        <fullName evidence="1">Uncharacterized protein</fullName>
    </submittedName>
</protein>
<evidence type="ECO:0000313" key="2">
    <source>
        <dbReference type="Proteomes" id="UP000827872"/>
    </source>
</evidence>
<organism evidence="1 2">
    <name type="scientific">Sphaerodactylus townsendi</name>
    <dbReference type="NCBI Taxonomy" id="933632"/>
    <lineage>
        <taxon>Eukaryota</taxon>
        <taxon>Metazoa</taxon>
        <taxon>Chordata</taxon>
        <taxon>Craniata</taxon>
        <taxon>Vertebrata</taxon>
        <taxon>Euteleostomi</taxon>
        <taxon>Lepidosauria</taxon>
        <taxon>Squamata</taxon>
        <taxon>Bifurcata</taxon>
        <taxon>Gekkota</taxon>
        <taxon>Sphaerodactylidae</taxon>
        <taxon>Sphaerodactylus</taxon>
    </lineage>
</organism>